<dbReference type="PROSITE" id="PS51733">
    <property type="entry name" value="BPL_LPL_CATALYTIC"/>
    <property type="match status" value="1"/>
</dbReference>
<dbReference type="Pfam" id="PF03099">
    <property type="entry name" value="BPL_LplA_LipB"/>
    <property type="match status" value="1"/>
</dbReference>
<dbReference type="Gene3D" id="3.30.930.10">
    <property type="entry name" value="Bira Bifunctional Protein, Domain 2"/>
    <property type="match status" value="1"/>
</dbReference>
<dbReference type="GO" id="GO:0004077">
    <property type="term" value="F:biotin--[biotin carboxyl-carrier protein] ligase activity"/>
    <property type="evidence" value="ECO:0007669"/>
    <property type="project" value="InterPro"/>
</dbReference>
<dbReference type="AlphaFoldDB" id="A0A2S0HXI5"/>
<proteinExistence type="predicted"/>
<reference evidence="3 4" key="1">
    <citation type="submission" date="2018-02" db="EMBL/GenBank/DDBJ databases">
        <title>Genomic analysis of the strain RR4-38 isolated from a seawater recirculating aquaculture system.</title>
        <authorList>
            <person name="Kim Y.-S."/>
            <person name="Jang Y.H."/>
            <person name="Kim K.-H."/>
        </authorList>
    </citation>
    <scope>NUCLEOTIDE SEQUENCE [LARGE SCALE GENOMIC DNA]</scope>
    <source>
        <strain evidence="3 4">RR4-38</strain>
    </source>
</reference>
<dbReference type="RefSeq" id="WP_105216567.1">
    <property type="nucleotide sequence ID" value="NZ_CP027062.1"/>
</dbReference>
<evidence type="ECO:0000313" key="3">
    <source>
        <dbReference type="EMBL" id="AVI51326.1"/>
    </source>
</evidence>
<organism evidence="3 4">
    <name type="scientific">Pukyongia salina</name>
    <dbReference type="NCBI Taxonomy" id="2094025"/>
    <lineage>
        <taxon>Bacteria</taxon>
        <taxon>Pseudomonadati</taxon>
        <taxon>Bacteroidota</taxon>
        <taxon>Flavobacteriia</taxon>
        <taxon>Flavobacteriales</taxon>
        <taxon>Flavobacteriaceae</taxon>
        <taxon>Pukyongia</taxon>
    </lineage>
</organism>
<dbReference type="Proteomes" id="UP000238442">
    <property type="component" value="Chromosome"/>
</dbReference>
<dbReference type="PANTHER" id="PTHR12835">
    <property type="entry name" value="BIOTIN PROTEIN LIGASE"/>
    <property type="match status" value="1"/>
</dbReference>
<dbReference type="SUPFAM" id="SSF55681">
    <property type="entry name" value="Class II aaRS and biotin synthetases"/>
    <property type="match status" value="1"/>
</dbReference>
<accession>A0A2S0HXI5</accession>
<dbReference type="KEGG" id="aue:C5O00_09110"/>
<evidence type="ECO:0000259" key="2">
    <source>
        <dbReference type="PROSITE" id="PS51733"/>
    </source>
</evidence>
<dbReference type="PANTHER" id="PTHR12835:SF5">
    <property type="entry name" value="BIOTIN--PROTEIN LIGASE"/>
    <property type="match status" value="1"/>
</dbReference>
<feature type="domain" description="BPL/LPL catalytic" evidence="2">
    <location>
        <begin position="1"/>
        <end position="177"/>
    </location>
</feature>
<evidence type="ECO:0000256" key="1">
    <source>
        <dbReference type="ARBA" id="ARBA00022598"/>
    </source>
</evidence>
<sequence length="243" mass="27342">MDLIKLSAITSTNSYLKEMCTQTQLKDATVVWAQAQTEGRGQRGSTWQSEPGKSLTFSVLKRFHNLSTTEHILINMATSLGVAKALDKLKIPKVAIKWPNDIMSYDKKLCGILIENQLKGKLLSSSIIGIGLNVNNVEFDNLPQAGSLFTITGKNYELEEVLELMVRCILEELEKLEISSHDELKTGYEARLFRKDEISVFEREDGTLLNGIIRGVNREGNLCVELEDESLAEFSLKEVKLRY</sequence>
<dbReference type="CDD" id="cd16442">
    <property type="entry name" value="BPL"/>
    <property type="match status" value="1"/>
</dbReference>
<dbReference type="InterPro" id="IPR045864">
    <property type="entry name" value="aa-tRNA-synth_II/BPL/LPL"/>
</dbReference>
<dbReference type="InterPro" id="IPR004143">
    <property type="entry name" value="BPL_LPL_catalytic"/>
</dbReference>
<keyword evidence="1 3" id="KW-0436">Ligase</keyword>
<name>A0A2S0HXI5_9FLAO</name>
<evidence type="ECO:0000313" key="4">
    <source>
        <dbReference type="Proteomes" id="UP000238442"/>
    </source>
</evidence>
<dbReference type="NCBIfam" id="TIGR00121">
    <property type="entry name" value="birA_ligase"/>
    <property type="match status" value="1"/>
</dbReference>
<dbReference type="EMBL" id="CP027062">
    <property type="protein sequence ID" value="AVI51326.1"/>
    <property type="molecule type" value="Genomic_DNA"/>
</dbReference>
<dbReference type="GO" id="GO:0005737">
    <property type="term" value="C:cytoplasm"/>
    <property type="evidence" value="ECO:0007669"/>
    <property type="project" value="TreeGrafter"/>
</dbReference>
<dbReference type="InterPro" id="IPR004408">
    <property type="entry name" value="Biotin_CoA_COase_ligase"/>
</dbReference>
<keyword evidence="4" id="KW-1185">Reference proteome</keyword>
<gene>
    <name evidence="3" type="ORF">C5O00_09110</name>
</gene>
<protein>
    <submittedName>
        <fullName evidence="3">Biotin--[acetyl-CoA-carboxylase] ligase</fullName>
    </submittedName>
</protein>
<dbReference type="OrthoDB" id="9807064at2"/>